<dbReference type="OrthoDB" id="758220at2759"/>
<comment type="caution">
    <text evidence="2">The sequence shown here is derived from an EMBL/GenBank/DDBJ whole genome shotgun (WGS) entry which is preliminary data.</text>
</comment>
<evidence type="ECO:0000256" key="1">
    <source>
        <dbReference type="ARBA" id="ARBA00022729"/>
    </source>
</evidence>
<name>A0A834GHN3_RHOSS</name>
<keyword evidence="3" id="KW-1185">Reference proteome</keyword>
<dbReference type="Proteomes" id="UP000626092">
    <property type="component" value="Unassembled WGS sequence"/>
</dbReference>
<evidence type="ECO:0000313" key="2">
    <source>
        <dbReference type="EMBL" id="KAF7130358.1"/>
    </source>
</evidence>
<dbReference type="SUPFAM" id="SSF51110">
    <property type="entry name" value="alpha-D-mannose-specific plant lectins"/>
    <property type="match status" value="1"/>
</dbReference>
<gene>
    <name evidence="2" type="ORF">RHSIM_Rhsim10G0140500</name>
</gene>
<proteinExistence type="predicted"/>
<organism evidence="2 3">
    <name type="scientific">Rhododendron simsii</name>
    <name type="common">Sims's rhododendron</name>
    <dbReference type="NCBI Taxonomy" id="118357"/>
    <lineage>
        <taxon>Eukaryota</taxon>
        <taxon>Viridiplantae</taxon>
        <taxon>Streptophyta</taxon>
        <taxon>Embryophyta</taxon>
        <taxon>Tracheophyta</taxon>
        <taxon>Spermatophyta</taxon>
        <taxon>Magnoliopsida</taxon>
        <taxon>eudicotyledons</taxon>
        <taxon>Gunneridae</taxon>
        <taxon>Pentapetalae</taxon>
        <taxon>asterids</taxon>
        <taxon>Ericales</taxon>
        <taxon>Ericaceae</taxon>
        <taxon>Ericoideae</taxon>
        <taxon>Rhodoreae</taxon>
        <taxon>Rhododendron</taxon>
    </lineage>
</organism>
<keyword evidence="1" id="KW-0732">Signal</keyword>
<dbReference type="EMBL" id="WJXA01000010">
    <property type="protein sequence ID" value="KAF7130358.1"/>
    <property type="molecule type" value="Genomic_DNA"/>
</dbReference>
<evidence type="ECO:0000313" key="3">
    <source>
        <dbReference type="Proteomes" id="UP000626092"/>
    </source>
</evidence>
<accession>A0A834GHN3</accession>
<dbReference type="AlphaFoldDB" id="A0A834GHN3"/>
<dbReference type="Gene3D" id="2.90.10.10">
    <property type="entry name" value="Bulb-type lectin domain"/>
    <property type="match status" value="1"/>
</dbReference>
<dbReference type="InterPro" id="IPR036426">
    <property type="entry name" value="Bulb-type_lectin_dom_sf"/>
</dbReference>
<protein>
    <submittedName>
        <fullName evidence="2">Uncharacterized protein</fullName>
    </submittedName>
</protein>
<reference evidence="2" key="1">
    <citation type="submission" date="2019-11" db="EMBL/GenBank/DDBJ databases">
        <authorList>
            <person name="Liu Y."/>
            <person name="Hou J."/>
            <person name="Li T.-Q."/>
            <person name="Guan C.-H."/>
            <person name="Wu X."/>
            <person name="Wu H.-Z."/>
            <person name="Ling F."/>
            <person name="Zhang R."/>
            <person name="Shi X.-G."/>
            <person name="Ren J.-P."/>
            <person name="Chen E.-F."/>
            <person name="Sun J.-M."/>
        </authorList>
    </citation>
    <scope>NUCLEOTIDE SEQUENCE</scope>
    <source>
        <strain evidence="2">Adult_tree_wgs_1</strain>
        <tissue evidence="2">Leaves</tissue>
    </source>
</reference>
<sequence length="177" mass="19324">MNGNKLISSVSEGKHSTGLFYLAMQGDGHLVSYPLENNGGVQYAYWASGTFGAGNNITLNLDDKGLLYLLNETGGNTIKNLSAAESSNDGKIYRMTFDARGWNFSSLFAHNGSERQLHPLSTRAISYFTTLSLISGVEEGDPSTGLFRLKMQEDGHLVSYLLQSLYTTPYAYCLLGI</sequence>